<reference evidence="2 3" key="1">
    <citation type="journal article" date="2015" name="Fungal Genet. Biol.">
        <title>Evolution of novel wood decay mechanisms in Agaricales revealed by the genome sequences of Fistulina hepatica and Cylindrobasidium torrendii.</title>
        <authorList>
            <person name="Floudas D."/>
            <person name="Held B.W."/>
            <person name="Riley R."/>
            <person name="Nagy L.G."/>
            <person name="Koehler G."/>
            <person name="Ransdell A.S."/>
            <person name="Younus H."/>
            <person name="Chow J."/>
            <person name="Chiniquy J."/>
            <person name="Lipzen A."/>
            <person name="Tritt A."/>
            <person name="Sun H."/>
            <person name="Haridas S."/>
            <person name="LaButti K."/>
            <person name="Ohm R.A."/>
            <person name="Kues U."/>
            <person name="Blanchette R.A."/>
            <person name="Grigoriev I.V."/>
            <person name="Minto R.E."/>
            <person name="Hibbett D.S."/>
        </authorList>
    </citation>
    <scope>NUCLEOTIDE SEQUENCE [LARGE SCALE GENOMIC DNA]</scope>
    <source>
        <strain evidence="2 3">ATCC 64428</strain>
    </source>
</reference>
<proteinExistence type="predicted"/>
<evidence type="ECO:0000313" key="2">
    <source>
        <dbReference type="EMBL" id="KIY50475.1"/>
    </source>
</evidence>
<dbReference type="Pfam" id="PF00566">
    <property type="entry name" value="RabGAP-TBC"/>
    <property type="match status" value="1"/>
</dbReference>
<organism evidence="2 3">
    <name type="scientific">Fistulina hepatica ATCC 64428</name>
    <dbReference type="NCBI Taxonomy" id="1128425"/>
    <lineage>
        <taxon>Eukaryota</taxon>
        <taxon>Fungi</taxon>
        <taxon>Dikarya</taxon>
        <taxon>Basidiomycota</taxon>
        <taxon>Agaricomycotina</taxon>
        <taxon>Agaricomycetes</taxon>
        <taxon>Agaricomycetidae</taxon>
        <taxon>Agaricales</taxon>
        <taxon>Fistulinaceae</taxon>
        <taxon>Fistulina</taxon>
    </lineage>
</organism>
<evidence type="ECO:0000259" key="1">
    <source>
        <dbReference type="PROSITE" id="PS50086"/>
    </source>
</evidence>
<feature type="non-terminal residue" evidence="2">
    <location>
        <position position="1"/>
    </location>
</feature>
<dbReference type="GO" id="GO:0031267">
    <property type="term" value="F:small GTPase binding"/>
    <property type="evidence" value="ECO:0007669"/>
    <property type="project" value="TreeGrafter"/>
</dbReference>
<dbReference type="PROSITE" id="PS50086">
    <property type="entry name" value="TBC_RABGAP"/>
    <property type="match status" value="1"/>
</dbReference>
<dbReference type="EMBL" id="KN881675">
    <property type="protein sequence ID" value="KIY50475.1"/>
    <property type="molecule type" value="Genomic_DNA"/>
</dbReference>
<protein>
    <submittedName>
        <fullName evidence="2">RabGAP/TBC</fullName>
    </submittedName>
</protein>
<dbReference type="PANTHER" id="PTHR47219">
    <property type="entry name" value="RAB GTPASE-ACTIVATING PROTEIN 1-LIKE"/>
    <property type="match status" value="1"/>
</dbReference>
<dbReference type="PANTHER" id="PTHR47219:SF9">
    <property type="entry name" value="GTPASE ACTIVATING PROTEIN AND CENTROSOME-ASSOCIATED, ISOFORM B"/>
    <property type="match status" value="1"/>
</dbReference>
<evidence type="ECO:0000313" key="3">
    <source>
        <dbReference type="Proteomes" id="UP000054144"/>
    </source>
</evidence>
<dbReference type="Proteomes" id="UP000054144">
    <property type="component" value="Unassembled WGS sequence"/>
</dbReference>
<dbReference type="Gene3D" id="1.10.8.270">
    <property type="entry name" value="putative rabgap domain of human tbc1 domain family member 14 like domains"/>
    <property type="match status" value="1"/>
</dbReference>
<accession>A0A0D7AJG7</accession>
<dbReference type="Gene3D" id="1.10.472.80">
    <property type="entry name" value="Ypt/Rab-GAP domain of gyp1p, domain 3"/>
    <property type="match status" value="1"/>
</dbReference>
<gene>
    <name evidence="2" type="ORF">FISHEDRAFT_17671</name>
</gene>
<dbReference type="AlphaFoldDB" id="A0A0D7AJG7"/>
<dbReference type="SUPFAM" id="SSF47923">
    <property type="entry name" value="Ypt/Rab-GAP domain of gyp1p"/>
    <property type="match status" value="2"/>
</dbReference>
<dbReference type="SMART" id="SM00164">
    <property type="entry name" value="TBC"/>
    <property type="match status" value="1"/>
</dbReference>
<feature type="non-terminal residue" evidence="2">
    <location>
        <position position="448"/>
    </location>
</feature>
<dbReference type="GO" id="GO:0005096">
    <property type="term" value="F:GTPase activator activity"/>
    <property type="evidence" value="ECO:0007669"/>
    <property type="project" value="TreeGrafter"/>
</dbReference>
<dbReference type="InterPro" id="IPR000195">
    <property type="entry name" value="Rab-GAP-TBC_dom"/>
</dbReference>
<keyword evidence="3" id="KW-1185">Reference proteome</keyword>
<feature type="domain" description="Rab-GAP TBC" evidence="1">
    <location>
        <begin position="166"/>
        <end position="365"/>
    </location>
</feature>
<name>A0A0D7AJG7_9AGAR</name>
<dbReference type="InterPro" id="IPR050302">
    <property type="entry name" value="Rab_GAP_TBC_domain"/>
</dbReference>
<sequence>GEDMDGFHVRNTYAQLEILGVKGDGYEEGVERTRARVGSSRASQYAAEAAIADSAEKKRDLDAYEVDLLNNLDRYGFYSVTSHDRLALLPTASLPAITLTSSLKSPNLSTAPPAVKALPPPTRSIKEDSRIEKWQRMLVPQQHGFPQWVFRPSLQDSKLRRRIYKGIPDRWRSVAWMVLLERMVMKDKRVNIHDECVRLERVYREELEKASPFDIQIDLDVPRTISGHVMFKTRYGQGQRSLFHVLHSFSLHCLDCGYVQGMGPITATFLCYVPPVVAYRALVFLHTSPSYNIHSLFSPGFPGLLECIYLQEKLTQLAMPDVYNAFKKNMITSMSYATKWYITLFANTVPFQTMLRIWDAFLLEGVDVFCVVATAILWVYREYITSSNASFETILSLLSSFFVPENEDAFMHWIERTLGNRKIRTLFGEWRREWRTMVSEKREGNALL</sequence>
<dbReference type="InterPro" id="IPR035969">
    <property type="entry name" value="Rab-GAP_TBC_sf"/>
</dbReference>
<dbReference type="OrthoDB" id="294251at2759"/>